<dbReference type="EMBL" id="JBHLWQ010000115">
    <property type="protein sequence ID" value="MFC0200987.1"/>
    <property type="molecule type" value="Genomic_DNA"/>
</dbReference>
<evidence type="ECO:0000313" key="1">
    <source>
        <dbReference type="EMBL" id="MFC0200987.1"/>
    </source>
</evidence>
<name>A0ABV6CJV0_9RHOB</name>
<gene>
    <name evidence="1" type="ORF">ACFFIZ_11930</name>
</gene>
<dbReference type="Proteomes" id="UP001589795">
    <property type="component" value="Unassembled WGS sequence"/>
</dbReference>
<protein>
    <submittedName>
        <fullName evidence="1">Uncharacterized protein</fullName>
    </submittedName>
</protein>
<evidence type="ECO:0000313" key="2">
    <source>
        <dbReference type="Proteomes" id="UP001589795"/>
    </source>
</evidence>
<accession>A0ABV6CJV0</accession>
<keyword evidence="2" id="KW-1185">Reference proteome</keyword>
<organism evidence="1 2">
    <name type="scientific">Paracoccus rhizosphaerae</name>
    <dbReference type="NCBI Taxonomy" id="1133347"/>
    <lineage>
        <taxon>Bacteria</taxon>
        <taxon>Pseudomonadati</taxon>
        <taxon>Pseudomonadota</taxon>
        <taxon>Alphaproteobacteria</taxon>
        <taxon>Rhodobacterales</taxon>
        <taxon>Paracoccaceae</taxon>
        <taxon>Paracoccus</taxon>
    </lineage>
</organism>
<reference evidence="1 2" key="1">
    <citation type="submission" date="2024-09" db="EMBL/GenBank/DDBJ databases">
        <authorList>
            <person name="Sun Q."/>
            <person name="Mori K."/>
        </authorList>
    </citation>
    <scope>NUCLEOTIDE SEQUENCE [LARGE SCALE GENOMIC DNA]</scope>
    <source>
        <strain evidence="1 2">CCM 7904</strain>
    </source>
</reference>
<comment type="caution">
    <text evidence="1">The sequence shown here is derived from an EMBL/GenBank/DDBJ whole genome shotgun (WGS) entry which is preliminary data.</text>
</comment>
<proteinExistence type="predicted"/>
<dbReference type="RefSeq" id="WP_265505502.1">
    <property type="nucleotide sequence ID" value="NZ_JAOTBE010000002.1"/>
</dbReference>
<sequence>MPCARPFGIFAHRTPLHSPVETARGSDGLTRLDATITDININGSDPTLQVRAPDGMNWTIELASHARNRAIGLTNAAVLPGDRVQVAGEPGRAFGEARIKALRLTINDQLFDLAEESPTAA</sequence>